<accession>A0ABT4VTF0</accession>
<comment type="similarity">
    <text evidence="1">Belongs to the 4-hydroxybenzoyl-CoA thioesterase family.</text>
</comment>
<dbReference type="RefSeq" id="WP_271091803.1">
    <property type="nucleotide sequence ID" value="NZ_JAPJZH010000017.1"/>
</dbReference>
<reference evidence="3" key="1">
    <citation type="submission" date="2022-11" db="EMBL/GenBank/DDBJ databases">
        <title>Hoeflea poritis sp. nov., isolated from scleractinian coral Porites lutea.</title>
        <authorList>
            <person name="Zhang G."/>
            <person name="Wei Q."/>
            <person name="Cai L."/>
        </authorList>
    </citation>
    <scope>NUCLEOTIDE SEQUENCE</scope>
    <source>
        <strain evidence="3">E7-10</strain>
    </source>
</reference>
<sequence length="144" mass="16443">MSRPTPLGRESFHVFRQLQSRWADNDIYGHMNNVVHYALFDTAINGWLVERDLLKLKDGKTIGLVVETGCHYFAELAFPDRIDAGIGVERIGSSSVIYRIGLFRDEDATAAAQGRFVHVYVDRETRRPKPLDAHWRETLESALL</sequence>
<dbReference type="PANTHER" id="PTHR31793:SF27">
    <property type="entry name" value="NOVEL THIOESTERASE SUPERFAMILY DOMAIN AND SAPOSIN A-TYPE DOMAIN CONTAINING PROTEIN (0610012H03RIK)"/>
    <property type="match status" value="1"/>
</dbReference>
<gene>
    <name evidence="3" type="ORF">OOZ53_21565</name>
</gene>
<protein>
    <submittedName>
        <fullName evidence="3">Thioesterase family protein</fullName>
    </submittedName>
</protein>
<dbReference type="CDD" id="cd00586">
    <property type="entry name" value="4HBT"/>
    <property type="match status" value="1"/>
</dbReference>
<evidence type="ECO:0000256" key="2">
    <source>
        <dbReference type="ARBA" id="ARBA00022801"/>
    </source>
</evidence>
<keyword evidence="2" id="KW-0378">Hydrolase</keyword>
<dbReference type="Pfam" id="PF13279">
    <property type="entry name" value="4HBT_2"/>
    <property type="match status" value="1"/>
</dbReference>
<dbReference type="Gene3D" id="3.10.129.10">
    <property type="entry name" value="Hotdog Thioesterase"/>
    <property type="match status" value="1"/>
</dbReference>
<dbReference type="SUPFAM" id="SSF54637">
    <property type="entry name" value="Thioesterase/thiol ester dehydrase-isomerase"/>
    <property type="match status" value="1"/>
</dbReference>
<dbReference type="InterPro" id="IPR050563">
    <property type="entry name" value="4-hydroxybenzoyl-CoA_TE"/>
</dbReference>
<evidence type="ECO:0000256" key="1">
    <source>
        <dbReference type="ARBA" id="ARBA00005953"/>
    </source>
</evidence>
<organism evidence="3 4">
    <name type="scientific">Hoeflea poritis</name>
    <dbReference type="NCBI Taxonomy" id="2993659"/>
    <lineage>
        <taxon>Bacteria</taxon>
        <taxon>Pseudomonadati</taxon>
        <taxon>Pseudomonadota</taxon>
        <taxon>Alphaproteobacteria</taxon>
        <taxon>Hyphomicrobiales</taxon>
        <taxon>Rhizobiaceae</taxon>
        <taxon>Hoeflea</taxon>
    </lineage>
</organism>
<proteinExistence type="inferred from homology"/>
<dbReference type="InterPro" id="IPR029069">
    <property type="entry name" value="HotDog_dom_sf"/>
</dbReference>
<dbReference type="Proteomes" id="UP001148313">
    <property type="component" value="Unassembled WGS sequence"/>
</dbReference>
<dbReference type="EMBL" id="JAPJZH010000017">
    <property type="protein sequence ID" value="MDA4847961.1"/>
    <property type="molecule type" value="Genomic_DNA"/>
</dbReference>
<evidence type="ECO:0000313" key="3">
    <source>
        <dbReference type="EMBL" id="MDA4847961.1"/>
    </source>
</evidence>
<comment type="caution">
    <text evidence="3">The sequence shown here is derived from an EMBL/GenBank/DDBJ whole genome shotgun (WGS) entry which is preliminary data.</text>
</comment>
<evidence type="ECO:0000313" key="4">
    <source>
        <dbReference type="Proteomes" id="UP001148313"/>
    </source>
</evidence>
<name>A0ABT4VTF0_9HYPH</name>
<dbReference type="PANTHER" id="PTHR31793">
    <property type="entry name" value="4-HYDROXYBENZOYL-COA THIOESTERASE FAMILY MEMBER"/>
    <property type="match status" value="1"/>
</dbReference>
<keyword evidence="4" id="KW-1185">Reference proteome</keyword>